<reference evidence="1" key="1">
    <citation type="submission" date="2020-08" db="EMBL/GenBank/DDBJ databases">
        <title>Genome public.</title>
        <authorList>
            <person name="Liu C."/>
            <person name="Sun Q."/>
        </authorList>
    </citation>
    <scope>NUCLEOTIDE SEQUENCE</scope>
    <source>
        <strain evidence="1">NSJ-51</strain>
    </source>
</reference>
<accession>A0A8J6M9S4</accession>
<name>A0A8J6M9S4_9FIRM</name>
<dbReference type="EMBL" id="JACOPP010000006">
    <property type="protein sequence ID" value="MBC5733430.1"/>
    <property type="molecule type" value="Genomic_DNA"/>
</dbReference>
<keyword evidence="2" id="KW-1185">Reference proteome</keyword>
<dbReference type="RefSeq" id="WP_186907324.1">
    <property type="nucleotide sequence ID" value="NZ_JACOPP010000006.1"/>
</dbReference>
<organism evidence="1 2">
    <name type="scientific">Lawsonibacter hominis</name>
    <dbReference type="NCBI Taxonomy" id="2763053"/>
    <lineage>
        <taxon>Bacteria</taxon>
        <taxon>Bacillati</taxon>
        <taxon>Bacillota</taxon>
        <taxon>Clostridia</taxon>
        <taxon>Eubacteriales</taxon>
        <taxon>Oscillospiraceae</taxon>
        <taxon>Lawsonibacter</taxon>
    </lineage>
</organism>
<sequence length="95" mass="10074">MAKPESNLDALMQDPKAASLLKNKDLLKNLVQSPDTQRLMQLLSQDGSDGLKRAAASAAKGDAGALMGIVNQVMQSKEGAGLIERIQQAAVQDKK</sequence>
<dbReference type="AlphaFoldDB" id="A0A8J6M9S4"/>
<evidence type="ECO:0000313" key="1">
    <source>
        <dbReference type="EMBL" id="MBC5733430.1"/>
    </source>
</evidence>
<dbReference type="Proteomes" id="UP000661435">
    <property type="component" value="Unassembled WGS sequence"/>
</dbReference>
<gene>
    <name evidence="1" type="ORF">H8S57_06780</name>
</gene>
<proteinExistence type="predicted"/>
<protein>
    <submittedName>
        <fullName evidence="1">Uncharacterized protein</fullName>
    </submittedName>
</protein>
<evidence type="ECO:0000313" key="2">
    <source>
        <dbReference type="Proteomes" id="UP000661435"/>
    </source>
</evidence>
<comment type="caution">
    <text evidence="1">The sequence shown here is derived from an EMBL/GenBank/DDBJ whole genome shotgun (WGS) entry which is preliminary data.</text>
</comment>